<name>A0A7W0HL48_9BACT</name>
<proteinExistence type="predicted"/>
<keyword evidence="1" id="KW-0472">Membrane</keyword>
<reference evidence="2 3" key="1">
    <citation type="submission" date="2020-07" db="EMBL/GenBank/DDBJ databases">
        <title>Genomic Encyclopedia of Type Strains, Phase IV (KMG-IV): sequencing the most valuable type-strain genomes for metagenomic binning, comparative biology and taxonomic classification.</title>
        <authorList>
            <person name="Goeker M."/>
        </authorList>
    </citation>
    <scope>NUCLEOTIDE SEQUENCE [LARGE SCALE GENOMIC DNA]</scope>
    <source>
        <strain evidence="2 3">DSM 17721</strain>
    </source>
</reference>
<organism evidence="2 3">
    <name type="scientific">Desulfosalsimonas propionicica</name>
    <dbReference type="NCBI Taxonomy" id="332175"/>
    <lineage>
        <taxon>Bacteria</taxon>
        <taxon>Pseudomonadati</taxon>
        <taxon>Thermodesulfobacteriota</taxon>
        <taxon>Desulfobacteria</taxon>
        <taxon>Desulfobacterales</taxon>
        <taxon>Desulfosalsimonadaceae</taxon>
        <taxon>Desulfosalsimonas</taxon>
    </lineage>
</organism>
<keyword evidence="3" id="KW-1185">Reference proteome</keyword>
<dbReference type="Proteomes" id="UP000525298">
    <property type="component" value="Unassembled WGS sequence"/>
</dbReference>
<comment type="caution">
    <text evidence="2">The sequence shown here is derived from an EMBL/GenBank/DDBJ whole genome shotgun (WGS) entry which is preliminary data.</text>
</comment>
<feature type="transmembrane region" description="Helical" evidence="1">
    <location>
        <begin position="12"/>
        <end position="35"/>
    </location>
</feature>
<keyword evidence="1" id="KW-1133">Transmembrane helix</keyword>
<dbReference type="Pfam" id="PF09656">
    <property type="entry name" value="PGPGW"/>
    <property type="match status" value="1"/>
</dbReference>
<dbReference type="EMBL" id="JACDUS010000005">
    <property type="protein sequence ID" value="MBA2881883.1"/>
    <property type="molecule type" value="Genomic_DNA"/>
</dbReference>
<accession>A0A7W0HL48</accession>
<evidence type="ECO:0000256" key="1">
    <source>
        <dbReference type="SAM" id="Phobius"/>
    </source>
</evidence>
<sequence length="136" mass="15407">MFEWFQTYETVFYWIAGGSLAAFAATLAIIPWLVLRIPADYFRGRKRNVICSDCNRSTPAWLLLRIIKNAAGAVFVLAGLVMLLTPGQGLLTIVIGLGLMNFPGKFRLERWLISRGPTLKIINRYRLRRGKPPLIL</sequence>
<evidence type="ECO:0000313" key="2">
    <source>
        <dbReference type="EMBL" id="MBA2881883.1"/>
    </source>
</evidence>
<keyword evidence="1" id="KW-0812">Transmembrane</keyword>
<dbReference type="AlphaFoldDB" id="A0A7W0HL48"/>
<gene>
    <name evidence="2" type="ORF">HNR65_002214</name>
</gene>
<evidence type="ECO:0008006" key="4">
    <source>
        <dbReference type="Google" id="ProtNLM"/>
    </source>
</evidence>
<dbReference type="InterPro" id="IPR019099">
    <property type="entry name" value="Uncharacterised_PGPGW_TM"/>
</dbReference>
<protein>
    <recommendedName>
        <fullName evidence="4">Transmembrane protein (PGPGW)</fullName>
    </recommendedName>
</protein>
<evidence type="ECO:0000313" key="3">
    <source>
        <dbReference type="Proteomes" id="UP000525298"/>
    </source>
</evidence>
<dbReference type="RefSeq" id="WP_181551526.1">
    <property type="nucleotide sequence ID" value="NZ_JACDUS010000005.1"/>
</dbReference>